<feature type="domain" description="AMP-dependent synthetase/ligase" evidence="1">
    <location>
        <begin position="49"/>
        <end position="260"/>
    </location>
</feature>
<dbReference type="RefSeq" id="WP_085106238.1">
    <property type="nucleotide sequence ID" value="NZ_FXAC01000002.1"/>
</dbReference>
<dbReference type="EMBL" id="FXAC01000002">
    <property type="protein sequence ID" value="SME94372.1"/>
    <property type="molecule type" value="Genomic_DNA"/>
</dbReference>
<dbReference type="PROSITE" id="PS00455">
    <property type="entry name" value="AMP_BINDING"/>
    <property type="match status" value="1"/>
</dbReference>
<dbReference type="PANTHER" id="PTHR43767:SF1">
    <property type="entry name" value="NONRIBOSOMAL PEPTIDE SYNTHASE PES1 (EUROFUNG)-RELATED"/>
    <property type="match status" value="1"/>
</dbReference>
<proteinExistence type="predicted"/>
<dbReference type="Gene3D" id="3.40.50.12780">
    <property type="entry name" value="N-terminal domain of ligase-like"/>
    <property type="match status" value="1"/>
</dbReference>
<dbReference type="InterPro" id="IPR020845">
    <property type="entry name" value="AMP-binding_CS"/>
</dbReference>
<evidence type="ECO:0000259" key="2">
    <source>
        <dbReference type="Pfam" id="PF13193"/>
    </source>
</evidence>
<dbReference type="Pfam" id="PF13193">
    <property type="entry name" value="AMP-binding_C"/>
    <property type="match status" value="1"/>
</dbReference>
<dbReference type="Pfam" id="PF00501">
    <property type="entry name" value="AMP-binding"/>
    <property type="match status" value="1"/>
</dbReference>
<dbReference type="Gene3D" id="3.30.300.30">
    <property type="match status" value="1"/>
</dbReference>
<dbReference type="GO" id="GO:0016878">
    <property type="term" value="F:acid-thiol ligase activity"/>
    <property type="evidence" value="ECO:0007669"/>
    <property type="project" value="UniProtKB-ARBA"/>
</dbReference>
<dbReference type="InterPro" id="IPR042099">
    <property type="entry name" value="ANL_N_sf"/>
</dbReference>
<dbReference type="InterPro" id="IPR000873">
    <property type="entry name" value="AMP-dep_synth/lig_dom"/>
</dbReference>
<accession>A0A1X7CDB6</accession>
<evidence type="ECO:0000313" key="4">
    <source>
        <dbReference type="Proteomes" id="UP000192929"/>
    </source>
</evidence>
<dbReference type="PANTHER" id="PTHR43767">
    <property type="entry name" value="LONG-CHAIN-FATTY-ACID--COA LIGASE"/>
    <property type="match status" value="1"/>
</dbReference>
<name>A0A1X7CDB6_9MICC</name>
<keyword evidence="4" id="KW-1185">Reference proteome</keyword>
<sequence length="406" mass="42396">MSDYPNDPALPGEPVPAPEARALPSDVVTLDGPVPGDPLELVPRLTAALSRPGPAVVVATSGSTGRPKKTVLSTQALTASGRATERATAGPGQWLLCLPAHYVAGIQVLARSVLAGTHPVAIPTEHFTPAAFADAAQRLTHPVRYVSVVPTQLQRILDPRDGAPDPRAVAALARFDAVLVGGSALYPDLAARAADEGVHVVRTYGMSETCGGCVYDDAALDAVTAGIVPDGAPSSAVPDPNERREGRIWLGGAAVADGYLDDPAQTADHFRVIGGVRWYRTDDLGVLREDGTLRVLGRTDDVINTGGVKVSAGLVAAELQRDERVRQALVLAVPHPEWGQAVAALIALREGSDLNAVERELSSAIRDGLGAPAVPKLWRHVAQLPMLATGKPDRRSAEALFASPDV</sequence>
<evidence type="ECO:0000259" key="1">
    <source>
        <dbReference type="Pfam" id="PF00501"/>
    </source>
</evidence>
<organism evidence="3 4">
    <name type="scientific">Kocuria marina subsp. indica</name>
    <dbReference type="NCBI Taxonomy" id="1049583"/>
    <lineage>
        <taxon>Bacteria</taxon>
        <taxon>Bacillati</taxon>
        <taxon>Actinomycetota</taxon>
        <taxon>Actinomycetes</taxon>
        <taxon>Micrococcales</taxon>
        <taxon>Micrococcaceae</taxon>
        <taxon>Kocuria</taxon>
    </lineage>
</organism>
<feature type="domain" description="AMP-binding enzyme C-terminal" evidence="2">
    <location>
        <begin position="320"/>
        <end position="391"/>
    </location>
</feature>
<dbReference type="InterPro" id="IPR045851">
    <property type="entry name" value="AMP-bd_C_sf"/>
</dbReference>
<protein>
    <submittedName>
        <fullName evidence="3">O-succinylbenzoic acid--CoA ligase</fullName>
    </submittedName>
</protein>
<dbReference type="AlphaFoldDB" id="A0A1X7CDB6"/>
<dbReference type="Gene3D" id="2.30.38.10">
    <property type="entry name" value="Luciferase, Domain 3"/>
    <property type="match status" value="1"/>
</dbReference>
<keyword evidence="3" id="KW-0436">Ligase</keyword>
<dbReference type="SUPFAM" id="SSF56801">
    <property type="entry name" value="Acetyl-CoA synthetase-like"/>
    <property type="match status" value="1"/>
</dbReference>
<dbReference type="InterPro" id="IPR025110">
    <property type="entry name" value="AMP-bd_C"/>
</dbReference>
<gene>
    <name evidence="3" type="ORF">SAMN06296028_102212</name>
</gene>
<dbReference type="InterPro" id="IPR050237">
    <property type="entry name" value="ATP-dep_AMP-bd_enzyme"/>
</dbReference>
<dbReference type="Proteomes" id="UP000192929">
    <property type="component" value="Unassembled WGS sequence"/>
</dbReference>
<evidence type="ECO:0000313" key="3">
    <source>
        <dbReference type="EMBL" id="SME94372.1"/>
    </source>
</evidence>
<reference evidence="4" key="1">
    <citation type="submission" date="2017-04" db="EMBL/GenBank/DDBJ databases">
        <authorList>
            <person name="Varghese N."/>
            <person name="Submissions S."/>
        </authorList>
    </citation>
    <scope>NUCLEOTIDE SEQUENCE [LARGE SCALE GENOMIC DNA]</scope>
    <source>
        <strain evidence="4">NIO-1021</strain>
    </source>
</reference>